<dbReference type="PANTHER" id="PTHR31284:SF10">
    <property type="entry name" value="ACID PHOSPHATASE-LIKE PROTEIN"/>
    <property type="match status" value="1"/>
</dbReference>
<keyword evidence="1 4" id="KW-0732">Signal</keyword>
<evidence type="ECO:0008006" key="7">
    <source>
        <dbReference type="Google" id="ProtNLM"/>
    </source>
</evidence>
<gene>
    <name evidence="5" type="ORF">J5N97_004814</name>
</gene>
<dbReference type="GO" id="GO:0003993">
    <property type="term" value="F:acid phosphatase activity"/>
    <property type="evidence" value="ECO:0007669"/>
    <property type="project" value="InterPro"/>
</dbReference>
<dbReference type="InterPro" id="IPR014403">
    <property type="entry name" value="APS1/VSP"/>
</dbReference>
<dbReference type="CDD" id="cd07535">
    <property type="entry name" value="HAD_VSP"/>
    <property type="match status" value="1"/>
</dbReference>
<sequence length="263" mass="30120">MQLLNRLLALFFILAPTTVSQNLLELPSDDSFLSHYDDDWEDPKPPNTVYCESWRLSVETNNAGDWHKIPHRCTDLVKEYVNGQQYATDSKVVARHAQSYAKTIALRHDGKDVWIFDVDETLISNLQHYTTDGYRSKVDNETAFEQWALLAKAPALPWSLWLYKKLQGLGFNIILLTGRKETHRNSTEQNLISAGYHSWKKLILRDLTDTGKSAKEYKSSKRAGLVAKGYRIHGSSGDQWSDLLGQPQAKRSFKIPNPMYHIP</sequence>
<dbReference type="InterPro" id="IPR036412">
    <property type="entry name" value="HAD-like_sf"/>
</dbReference>
<comment type="caution">
    <text evidence="5">The sequence shown here is derived from an EMBL/GenBank/DDBJ whole genome shotgun (WGS) entry which is preliminary data.</text>
</comment>
<protein>
    <recommendedName>
        <fullName evidence="7">Acid phosphatase</fullName>
    </recommendedName>
</protein>
<organism evidence="5 6">
    <name type="scientific">Dioscorea zingiberensis</name>
    <dbReference type="NCBI Taxonomy" id="325984"/>
    <lineage>
        <taxon>Eukaryota</taxon>
        <taxon>Viridiplantae</taxon>
        <taxon>Streptophyta</taxon>
        <taxon>Embryophyta</taxon>
        <taxon>Tracheophyta</taxon>
        <taxon>Spermatophyta</taxon>
        <taxon>Magnoliopsida</taxon>
        <taxon>Liliopsida</taxon>
        <taxon>Dioscoreales</taxon>
        <taxon>Dioscoreaceae</taxon>
        <taxon>Dioscorea</taxon>
    </lineage>
</organism>
<keyword evidence="6" id="KW-1185">Reference proteome</keyword>
<keyword evidence="2" id="KW-0325">Glycoprotein</keyword>
<accession>A0A9D5D7C7</accession>
<dbReference type="Gene3D" id="3.40.50.1000">
    <property type="entry name" value="HAD superfamily/HAD-like"/>
    <property type="match status" value="1"/>
</dbReference>
<dbReference type="Pfam" id="PF03767">
    <property type="entry name" value="Acid_phosphat_B"/>
    <property type="match status" value="1"/>
</dbReference>
<evidence type="ECO:0000256" key="1">
    <source>
        <dbReference type="ARBA" id="ARBA00022729"/>
    </source>
</evidence>
<dbReference type="InterPro" id="IPR023214">
    <property type="entry name" value="HAD_sf"/>
</dbReference>
<dbReference type="NCBIfam" id="TIGR01675">
    <property type="entry name" value="plant-AP"/>
    <property type="match status" value="1"/>
</dbReference>
<dbReference type="Proteomes" id="UP001085076">
    <property type="component" value="Miscellaneous, Linkage group lg01"/>
</dbReference>
<comment type="similarity">
    <text evidence="3">Belongs to the APS1/VSP family.</text>
</comment>
<dbReference type="PIRSF" id="PIRSF002674">
    <property type="entry name" value="VSP"/>
    <property type="match status" value="1"/>
</dbReference>
<proteinExistence type="inferred from homology"/>
<dbReference type="PANTHER" id="PTHR31284">
    <property type="entry name" value="ACID PHOSPHATASE-LIKE PROTEIN"/>
    <property type="match status" value="1"/>
</dbReference>
<dbReference type="SUPFAM" id="SSF56784">
    <property type="entry name" value="HAD-like"/>
    <property type="match status" value="1"/>
</dbReference>
<name>A0A9D5D7C7_9LILI</name>
<evidence type="ECO:0000256" key="2">
    <source>
        <dbReference type="ARBA" id="ARBA00023180"/>
    </source>
</evidence>
<dbReference type="OrthoDB" id="59415at2759"/>
<evidence type="ECO:0000313" key="6">
    <source>
        <dbReference type="Proteomes" id="UP001085076"/>
    </source>
</evidence>
<dbReference type="EMBL" id="JAGGNH010000001">
    <property type="protein sequence ID" value="KAJ0986458.1"/>
    <property type="molecule type" value="Genomic_DNA"/>
</dbReference>
<evidence type="ECO:0000256" key="4">
    <source>
        <dbReference type="SAM" id="SignalP"/>
    </source>
</evidence>
<evidence type="ECO:0000313" key="5">
    <source>
        <dbReference type="EMBL" id="KAJ0986458.1"/>
    </source>
</evidence>
<feature type="signal peptide" evidence="4">
    <location>
        <begin position="1"/>
        <end position="20"/>
    </location>
</feature>
<feature type="chain" id="PRO_5038364204" description="Acid phosphatase" evidence="4">
    <location>
        <begin position="21"/>
        <end position="263"/>
    </location>
</feature>
<reference evidence="5" key="1">
    <citation type="submission" date="2021-03" db="EMBL/GenBank/DDBJ databases">
        <authorList>
            <person name="Li Z."/>
            <person name="Yang C."/>
        </authorList>
    </citation>
    <scope>NUCLEOTIDE SEQUENCE</scope>
    <source>
        <strain evidence="5">Dzin_1.0</strain>
        <tissue evidence="5">Leaf</tissue>
    </source>
</reference>
<dbReference type="InterPro" id="IPR005519">
    <property type="entry name" value="Acid_phosphat_B-like"/>
</dbReference>
<dbReference type="AlphaFoldDB" id="A0A9D5D7C7"/>
<reference evidence="5" key="2">
    <citation type="journal article" date="2022" name="Hortic Res">
        <title>The genome of Dioscorea zingiberensis sheds light on the biosynthesis, origin and evolution of the medicinally important diosgenin saponins.</title>
        <authorList>
            <person name="Li Y."/>
            <person name="Tan C."/>
            <person name="Li Z."/>
            <person name="Guo J."/>
            <person name="Li S."/>
            <person name="Chen X."/>
            <person name="Wang C."/>
            <person name="Dai X."/>
            <person name="Yang H."/>
            <person name="Song W."/>
            <person name="Hou L."/>
            <person name="Xu J."/>
            <person name="Tong Z."/>
            <person name="Xu A."/>
            <person name="Yuan X."/>
            <person name="Wang W."/>
            <person name="Yang Q."/>
            <person name="Chen L."/>
            <person name="Sun Z."/>
            <person name="Wang K."/>
            <person name="Pan B."/>
            <person name="Chen J."/>
            <person name="Bao Y."/>
            <person name="Liu F."/>
            <person name="Qi X."/>
            <person name="Gang D.R."/>
            <person name="Wen J."/>
            <person name="Li J."/>
        </authorList>
    </citation>
    <scope>NUCLEOTIDE SEQUENCE</scope>
    <source>
        <strain evidence="5">Dzin_1.0</strain>
    </source>
</reference>
<evidence type="ECO:0000256" key="3">
    <source>
        <dbReference type="PIRNR" id="PIRNR002674"/>
    </source>
</evidence>
<dbReference type="InterPro" id="IPR010028">
    <property type="entry name" value="Acid_phosphatase_pln"/>
</dbReference>